<evidence type="ECO:0000313" key="2">
    <source>
        <dbReference type="EMBL" id="KAK9501846.1"/>
    </source>
</evidence>
<reference evidence="2 3" key="1">
    <citation type="submission" date="2022-12" db="EMBL/GenBank/DDBJ databases">
        <title>Chromosome-level genome assembly of true bugs.</title>
        <authorList>
            <person name="Ma L."/>
            <person name="Li H."/>
        </authorList>
    </citation>
    <scope>NUCLEOTIDE SEQUENCE [LARGE SCALE GENOMIC DNA]</scope>
    <source>
        <strain evidence="2">Lab_2022b</strain>
    </source>
</reference>
<dbReference type="AlphaFoldDB" id="A0AAW1CSK1"/>
<proteinExistence type="predicted"/>
<accession>A0AAW1CSK1</accession>
<dbReference type="InterPro" id="IPR029016">
    <property type="entry name" value="GAF-like_dom_sf"/>
</dbReference>
<dbReference type="InterPro" id="IPR003018">
    <property type="entry name" value="GAF"/>
</dbReference>
<dbReference type="Pfam" id="PF01590">
    <property type="entry name" value="GAF"/>
    <property type="match status" value="1"/>
</dbReference>
<keyword evidence="3" id="KW-1185">Reference proteome</keyword>
<dbReference type="EMBL" id="JAPXFL010000009">
    <property type="protein sequence ID" value="KAK9501846.1"/>
    <property type="molecule type" value="Genomic_DNA"/>
</dbReference>
<organism evidence="2 3">
    <name type="scientific">Rhynocoris fuscipes</name>
    <dbReference type="NCBI Taxonomy" id="488301"/>
    <lineage>
        <taxon>Eukaryota</taxon>
        <taxon>Metazoa</taxon>
        <taxon>Ecdysozoa</taxon>
        <taxon>Arthropoda</taxon>
        <taxon>Hexapoda</taxon>
        <taxon>Insecta</taxon>
        <taxon>Pterygota</taxon>
        <taxon>Neoptera</taxon>
        <taxon>Paraneoptera</taxon>
        <taxon>Hemiptera</taxon>
        <taxon>Heteroptera</taxon>
        <taxon>Panheteroptera</taxon>
        <taxon>Cimicomorpha</taxon>
        <taxon>Reduviidae</taxon>
        <taxon>Harpactorinae</taxon>
        <taxon>Harpactorini</taxon>
        <taxon>Rhynocoris</taxon>
    </lineage>
</organism>
<name>A0AAW1CSK1_9HEMI</name>
<sequence>MELDVENNGNDNSLKVIQTAFSKTDKTILFPYIESTYLKKDDTKLHTKIKTQIITDNKPSLNICNYKTINFTGDDIETCCLDTFERLKSYTNSDGGTLYLADDNTLQRVIQNDGAITHGMKLQIITGTNVASYVADVGKYLCLNSIVDIREDQRFPLGTAPYDGRVNSVLCLPAITSFGRLIAVFEFVRLHELDYTKNDVAFAQGMINWFTDAIAKKYNRIKYNEDVSNEFHDLLLRIFRLYSSYEMDYDSLVSEIMMRTRDYIRAREIQYYIPVNKEKRELYLYEEGIIGKKAAIQKETTCTIRR</sequence>
<dbReference type="Proteomes" id="UP001461498">
    <property type="component" value="Unassembled WGS sequence"/>
</dbReference>
<evidence type="ECO:0000313" key="3">
    <source>
        <dbReference type="Proteomes" id="UP001461498"/>
    </source>
</evidence>
<comment type="caution">
    <text evidence="2">The sequence shown here is derived from an EMBL/GenBank/DDBJ whole genome shotgun (WGS) entry which is preliminary data.</text>
</comment>
<protein>
    <recommendedName>
        <fullName evidence="1">GAF domain-containing protein</fullName>
    </recommendedName>
</protein>
<dbReference type="SUPFAM" id="SSF55781">
    <property type="entry name" value="GAF domain-like"/>
    <property type="match status" value="1"/>
</dbReference>
<evidence type="ECO:0000259" key="1">
    <source>
        <dbReference type="Pfam" id="PF01590"/>
    </source>
</evidence>
<feature type="domain" description="GAF" evidence="1">
    <location>
        <begin position="75"/>
        <end position="208"/>
    </location>
</feature>
<gene>
    <name evidence="2" type="ORF">O3M35_012498</name>
</gene>
<dbReference type="Gene3D" id="3.30.450.40">
    <property type="match status" value="1"/>
</dbReference>